<evidence type="ECO:0000313" key="2">
    <source>
        <dbReference type="Proteomes" id="UP001056120"/>
    </source>
</evidence>
<accession>A0ACB8ZAQ5</accession>
<proteinExistence type="predicted"/>
<name>A0ACB8ZAQ5_9ASTR</name>
<evidence type="ECO:0000313" key="1">
    <source>
        <dbReference type="EMBL" id="KAI3694673.1"/>
    </source>
</evidence>
<organism evidence="1 2">
    <name type="scientific">Smallanthus sonchifolius</name>
    <dbReference type="NCBI Taxonomy" id="185202"/>
    <lineage>
        <taxon>Eukaryota</taxon>
        <taxon>Viridiplantae</taxon>
        <taxon>Streptophyta</taxon>
        <taxon>Embryophyta</taxon>
        <taxon>Tracheophyta</taxon>
        <taxon>Spermatophyta</taxon>
        <taxon>Magnoliopsida</taxon>
        <taxon>eudicotyledons</taxon>
        <taxon>Gunneridae</taxon>
        <taxon>Pentapetalae</taxon>
        <taxon>asterids</taxon>
        <taxon>campanulids</taxon>
        <taxon>Asterales</taxon>
        <taxon>Asteraceae</taxon>
        <taxon>Asteroideae</taxon>
        <taxon>Heliantheae alliance</taxon>
        <taxon>Millerieae</taxon>
        <taxon>Smallanthus</taxon>
    </lineage>
</organism>
<reference evidence="2" key="1">
    <citation type="journal article" date="2022" name="Mol. Ecol. Resour.">
        <title>The genomes of chicory, endive, great burdock and yacon provide insights into Asteraceae palaeo-polyploidization history and plant inulin production.</title>
        <authorList>
            <person name="Fan W."/>
            <person name="Wang S."/>
            <person name="Wang H."/>
            <person name="Wang A."/>
            <person name="Jiang F."/>
            <person name="Liu H."/>
            <person name="Zhao H."/>
            <person name="Xu D."/>
            <person name="Zhang Y."/>
        </authorList>
    </citation>
    <scope>NUCLEOTIDE SEQUENCE [LARGE SCALE GENOMIC DNA]</scope>
    <source>
        <strain evidence="2">cv. Yunnan</strain>
    </source>
</reference>
<gene>
    <name evidence="1" type="ORF">L1987_77642</name>
</gene>
<dbReference type="Proteomes" id="UP001056120">
    <property type="component" value="Linkage Group LG26"/>
</dbReference>
<protein>
    <submittedName>
        <fullName evidence="1">Uncharacterized protein</fullName>
    </submittedName>
</protein>
<keyword evidence="2" id="KW-1185">Reference proteome</keyword>
<dbReference type="EMBL" id="CM042043">
    <property type="protein sequence ID" value="KAI3694673.1"/>
    <property type="molecule type" value="Genomic_DNA"/>
</dbReference>
<reference evidence="1 2" key="2">
    <citation type="journal article" date="2022" name="Mol. Ecol. Resour.">
        <title>The genomes of chicory, endive, great burdock and yacon provide insights into Asteraceae paleo-polyploidization history and plant inulin production.</title>
        <authorList>
            <person name="Fan W."/>
            <person name="Wang S."/>
            <person name="Wang H."/>
            <person name="Wang A."/>
            <person name="Jiang F."/>
            <person name="Liu H."/>
            <person name="Zhao H."/>
            <person name="Xu D."/>
            <person name="Zhang Y."/>
        </authorList>
    </citation>
    <scope>NUCLEOTIDE SEQUENCE [LARGE SCALE GENOMIC DNA]</scope>
    <source>
        <strain evidence="2">cv. Yunnan</strain>
        <tissue evidence="1">Leaves</tissue>
    </source>
</reference>
<sequence>MGERFGSCGFQGHKEIKMKSRRKSERSALQTSFSKFKNSVDDPILIGTEEKKQNVDTDFEDLDSDIKILSLKKRKKGKRKHDFEDPDSDVKIISLKKQKKGKRKHGDVEEHKKINDVESGPLTILTLLYVDSIGCIGMKDDCKSRAISYWTMNMLQLRETIEIRNGGFGLGEFRVLSIDNIDSNKVHEDDDFLIPKPEKKLDLIVKSKSKFEKALADIYKRNPRNLEIKILVERYESIFEDKPKWELSFTEEADITIATYVQDLNVTRELGDHNNLNQLKDGDMGADKDVLNTVNDKVEDKDSKLEVLTTIDEGALQKPAAIDEEALKKPVTSDECPATVVLNNLHESGEKVVKADLVDPYIPNLEKQAASDESPAAELQKPAASVECPTTELEKPVPIDEKVVKDDLDPNMPNISFRLTQDSKSEKTTASDETDDFDVGEKMTGTLKECKSTQEDTGKSKKPVRLKIISKDLKSPFIVRTVEINRIITKEEEAIWNYIFRLQIT</sequence>
<comment type="caution">
    <text evidence="1">The sequence shown here is derived from an EMBL/GenBank/DDBJ whole genome shotgun (WGS) entry which is preliminary data.</text>
</comment>